<dbReference type="InterPro" id="IPR001972">
    <property type="entry name" value="Stomatin_HflK_fam"/>
</dbReference>
<reference evidence="3 4" key="1">
    <citation type="journal article" date="2016" name="Nat. Commun.">
        <title>Thousands of microbial genomes shed light on interconnected biogeochemical processes in an aquifer system.</title>
        <authorList>
            <person name="Anantharaman K."/>
            <person name="Brown C.T."/>
            <person name="Hug L.A."/>
            <person name="Sharon I."/>
            <person name="Castelle C.J."/>
            <person name="Probst A.J."/>
            <person name="Thomas B.C."/>
            <person name="Singh A."/>
            <person name="Wilkins M.J."/>
            <person name="Karaoz U."/>
            <person name="Brodie E.L."/>
            <person name="Williams K.H."/>
            <person name="Hubbard S.S."/>
            <person name="Banfield J.F."/>
        </authorList>
    </citation>
    <scope>NUCLEOTIDE SEQUENCE [LARGE SCALE GENOMIC DNA]</scope>
</reference>
<dbReference type="InterPro" id="IPR043202">
    <property type="entry name" value="Band-7_stomatin-like"/>
</dbReference>
<accession>A0A1F7W7W8</accession>
<evidence type="ECO:0000313" key="4">
    <source>
        <dbReference type="Proteomes" id="UP000176501"/>
    </source>
</evidence>
<dbReference type="AlphaFoldDB" id="A0A1F7W7W8"/>
<comment type="caution">
    <text evidence="3">The sequence shown here is derived from an EMBL/GenBank/DDBJ whole genome shotgun (WGS) entry which is preliminary data.</text>
</comment>
<name>A0A1F7W7W8_9BACT</name>
<dbReference type="GO" id="GO:0005886">
    <property type="term" value="C:plasma membrane"/>
    <property type="evidence" value="ECO:0007669"/>
    <property type="project" value="InterPro"/>
</dbReference>
<dbReference type="Gene3D" id="3.30.479.30">
    <property type="entry name" value="Band 7 domain"/>
    <property type="match status" value="1"/>
</dbReference>
<gene>
    <name evidence="3" type="ORF">A2304_04030</name>
</gene>
<dbReference type="PRINTS" id="PR00721">
    <property type="entry name" value="STOMATIN"/>
</dbReference>
<proteinExistence type="inferred from homology"/>
<evidence type="ECO:0000313" key="3">
    <source>
        <dbReference type="EMBL" id="OGL98892.1"/>
    </source>
</evidence>
<dbReference type="SUPFAM" id="SSF117892">
    <property type="entry name" value="Band 7/SPFH domain"/>
    <property type="match status" value="1"/>
</dbReference>
<evidence type="ECO:0000259" key="2">
    <source>
        <dbReference type="SMART" id="SM00244"/>
    </source>
</evidence>
<protein>
    <recommendedName>
        <fullName evidence="2">Band 7 domain-containing protein</fullName>
    </recommendedName>
</protein>
<dbReference type="Proteomes" id="UP000176501">
    <property type="component" value="Unassembled WGS sequence"/>
</dbReference>
<feature type="domain" description="Band 7" evidence="2">
    <location>
        <begin position="24"/>
        <end position="185"/>
    </location>
</feature>
<dbReference type="InterPro" id="IPR001107">
    <property type="entry name" value="Band_7"/>
</dbReference>
<dbReference type="InterPro" id="IPR036013">
    <property type="entry name" value="Band_7/SPFH_dom_sf"/>
</dbReference>
<dbReference type="SMART" id="SM00244">
    <property type="entry name" value="PHB"/>
    <property type="match status" value="1"/>
</dbReference>
<dbReference type="EMBL" id="MGFE01000012">
    <property type="protein sequence ID" value="OGL98892.1"/>
    <property type="molecule type" value="Genomic_DNA"/>
</dbReference>
<organism evidence="3 4">
    <name type="scientific">Candidatus Uhrbacteria bacterium RIFOXYB2_FULL_57_15</name>
    <dbReference type="NCBI Taxonomy" id="1802422"/>
    <lineage>
        <taxon>Bacteria</taxon>
        <taxon>Candidatus Uhriibacteriota</taxon>
    </lineage>
</organism>
<evidence type="ECO:0000256" key="1">
    <source>
        <dbReference type="ARBA" id="ARBA00008164"/>
    </source>
</evidence>
<dbReference type="Pfam" id="PF01145">
    <property type="entry name" value="Band_7"/>
    <property type="match status" value="1"/>
</dbReference>
<comment type="similarity">
    <text evidence="1">Belongs to the band 7/mec-2 family.</text>
</comment>
<dbReference type="PANTHER" id="PTHR10264:SF19">
    <property type="entry name" value="AT06885P-RELATED"/>
    <property type="match status" value="1"/>
</dbReference>
<dbReference type="PANTHER" id="PTHR10264">
    <property type="entry name" value="BAND 7 PROTEIN-RELATED"/>
    <property type="match status" value="1"/>
</dbReference>
<sequence>MDGTLMDMMPHVVGGLAGSFGIFKSLVFVKEGERGGLLRFGRFLRVVEPGFVLVIPFVHELRRVHVRKTTLGLAAQTITLKDNLSYTIQAVVLFRVTDVYQALFEMANLYESVKDIGGTILRERLSAKSSSNLHDLQVISEELKTALHGATSDWGIEILAFQLADVAPTPETAQVLVQPELARAQVTGNRILVEGIRELARSASFGHLGPSVVAALLLRGSGSPVVNVDGGGRENGKEA</sequence>